<dbReference type="EMBL" id="CP095749">
    <property type="protein sequence ID" value="WEB40642.1"/>
    <property type="molecule type" value="Genomic_DNA"/>
</dbReference>
<feature type="region of interest" description="Disordered" evidence="1">
    <location>
        <begin position="60"/>
        <end position="102"/>
    </location>
</feature>
<name>A0ABY8A6P8_9ACTN</name>
<evidence type="ECO:0000313" key="2">
    <source>
        <dbReference type="EMBL" id="WEB40642.1"/>
    </source>
</evidence>
<gene>
    <name evidence="2" type="ORF">MOV08_16035</name>
</gene>
<reference evidence="2 3" key="1">
    <citation type="submission" date="2022-03" db="EMBL/GenBank/DDBJ databases">
        <title>Streptomyces yunnanensis P86,complete genome.</title>
        <authorList>
            <person name="Chen S."/>
            <person name="Zhang Q."/>
        </authorList>
    </citation>
    <scope>NUCLEOTIDE SEQUENCE [LARGE SCALE GENOMIC DNA]</scope>
    <source>
        <strain evidence="2 3">P86</strain>
    </source>
</reference>
<keyword evidence="3" id="KW-1185">Reference proteome</keyword>
<dbReference type="Proteomes" id="UP001218629">
    <property type="component" value="Chromosome"/>
</dbReference>
<evidence type="ECO:0000313" key="3">
    <source>
        <dbReference type="Proteomes" id="UP001218629"/>
    </source>
</evidence>
<feature type="compositionally biased region" description="Low complexity" evidence="1">
    <location>
        <begin position="78"/>
        <end position="87"/>
    </location>
</feature>
<dbReference type="RefSeq" id="WP_039633162.1">
    <property type="nucleotide sequence ID" value="NZ_CP095749.1"/>
</dbReference>
<evidence type="ECO:0000256" key="1">
    <source>
        <dbReference type="SAM" id="MobiDB-lite"/>
    </source>
</evidence>
<accession>A0ABY8A6P8</accession>
<organism evidence="2 3">
    <name type="scientific">Streptomyces yunnanensis</name>
    <dbReference type="NCBI Taxonomy" id="156453"/>
    <lineage>
        <taxon>Bacteria</taxon>
        <taxon>Bacillati</taxon>
        <taxon>Actinomycetota</taxon>
        <taxon>Actinomycetes</taxon>
        <taxon>Kitasatosporales</taxon>
        <taxon>Streptomycetaceae</taxon>
        <taxon>Streptomyces</taxon>
    </lineage>
</organism>
<proteinExistence type="predicted"/>
<sequence>MNEELELPMAEMQAYLPVPQGSESQQQCLVCINFTTPSEEHWGEYCNDLVNLMRSITFDEPPSIPLDTSTRTERARADAATPPASSAGRLHGESEGPATPFG</sequence>
<protein>
    <submittedName>
        <fullName evidence="2">Uncharacterized protein</fullName>
    </submittedName>
</protein>